<name>C3VNU1_NPVBM</name>
<protein>
    <submittedName>
        <fullName evidence="1">Ac43-like protein</fullName>
    </submittedName>
</protein>
<reference evidence="1 2" key="1">
    <citation type="journal article" date="2010" name="J. Microbiol.">
        <title>Comparative analysis of the genomes of Bombyx mandarina and Bombyx mori nucleopolyhedroviruses.</title>
        <authorList>
            <person name="Xu Y.P."/>
            <person name="Ye Z.P."/>
            <person name="Niu C.Y."/>
            <person name="Bao Y.Y."/>
            <person name="Wang W.B."/>
            <person name="Shen W.D."/>
            <person name="Zhang C.X."/>
        </authorList>
    </citation>
    <scope>NUCLEOTIDE SEQUENCE [LARGE SCALE GENOMIC DNA]</scope>
    <source>
        <strain evidence="1">S1</strain>
    </source>
</reference>
<dbReference type="EMBL" id="FJ882854">
    <property type="protein sequence ID" value="ACQ57225.1"/>
    <property type="molecule type" value="Genomic_DNA"/>
</dbReference>
<evidence type="ECO:0000313" key="1">
    <source>
        <dbReference type="EMBL" id="ACQ57225.1"/>
    </source>
</evidence>
<sequence>MNTRYATCYVCDELVYLFKKTFSNMSPSAAAFYQQRMAIVKNGIVLCVRCSSKLKIGNGISIPIYPNRRAQQHARRSR</sequence>
<organism evidence="1 2">
    <name type="scientific">Bombyx mandarina nucleopolyhedrovirus</name>
    <dbReference type="NCBI Taxonomy" id="640862"/>
    <lineage>
        <taxon>Viruses</taxon>
        <taxon>Viruses incertae sedis</taxon>
        <taxon>Naldaviricetes</taxon>
        <taxon>Lefavirales</taxon>
        <taxon>Baculoviridae</taxon>
        <taxon>Alphabaculovirus</taxon>
        <taxon>Alphabaculovirus bomori</taxon>
    </lineage>
</organism>
<dbReference type="Proteomes" id="UP000241696">
    <property type="component" value="Segment"/>
</dbReference>
<proteinExistence type="predicted"/>
<evidence type="ECO:0000313" key="2">
    <source>
        <dbReference type="Proteomes" id="UP000241696"/>
    </source>
</evidence>
<accession>C3VNU1</accession>